<dbReference type="InterPro" id="IPR004195">
    <property type="entry name" value="Head_decoration_D"/>
</dbReference>
<dbReference type="Gene3D" id="2.40.300.10">
    <property type="entry name" value="Head decoration protein D"/>
    <property type="match status" value="1"/>
</dbReference>
<dbReference type="Proteomes" id="UP000199073">
    <property type="component" value="Unassembled WGS sequence"/>
</dbReference>
<gene>
    <name evidence="1" type="ORF">SAMN05660330_04030</name>
    <name evidence="2" type="ORF">SAMN05660330_04087</name>
</gene>
<dbReference type="OrthoDB" id="5422902at2"/>
<dbReference type="STRING" id="91360.SAMN05660330_04030"/>
<sequence>MDLGMSIQTPTTENLLGAHPPVEIPIVLVSGENLSRGHVLGKITASGKYAGYDADLTDGCETAVAILAADTDASDGDENTIAYVHGEFQDGGLSWDDEANDKTSGLADLYAAGIFVK</sequence>
<dbReference type="AlphaFoldDB" id="A0A1H0VI52"/>
<proteinExistence type="predicted"/>
<accession>A0A1H0VI52</accession>
<dbReference type="RefSeq" id="WP_092225918.1">
    <property type="nucleotide sequence ID" value="NZ_FNJI01000048.1"/>
</dbReference>
<evidence type="ECO:0000313" key="2">
    <source>
        <dbReference type="EMBL" id="SDP78130.1"/>
    </source>
</evidence>
<dbReference type="EMBL" id="FNJI01000051">
    <property type="protein sequence ID" value="SDP78130.1"/>
    <property type="molecule type" value="Genomic_DNA"/>
</dbReference>
<reference evidence="2 3" key="1">
    <citation type="submission" date="2016-10" db="EMBL/GenBank/DDBJ databases">
        <authorList>
            <person name="de Groot N.N."/>
        </authorList>
    </citation>
    <scope>NUCLEOTIDE SEQUENCE [LARGE SCALE GENOMIC DNA]</scope>
    <source>
        <strain evidence="2 3">DSM 12130</strain>
    </source>
</reference>
<evidence type="ECO:0000313" key="1">
    <source>
        <dbReference type="EMBL" id="SDP77032.1"/>
    </source>
</evidence>
<dbReference type="EMBL" id="FNJI01000048">
    <property type="protein sequence ID" value="SDP77032.1"/>
    <property type="molecule type" value="Genomic_DNA"/>
</dbReference>
<organism evidence="2 3">
    <name type="scientific">Desulforhopalus singaporensis</name>
    <dbReference type="NCBI Taxonomy" id="91360"/>
    <lineage>
        <taxon>Bacteria</taxon>
        <taxon>Pseudomonadati</taxon>
        <taxon>Thermodesulfobacteriota</taxon>
        <taxon>Desulfobulbia</taxon>
        <taxon>Desulfobulbales</taxon>
        <taxon>Desulfocapsaceae</taxon>
        <taxon>Desulforhopalus</taxon>
    </lineage>
</organism>
<protein>
    <submittedName>
        <fullName evidence="2">Bacteriophage lambda head decoration protein D</fullName>
    </submittedName>
</protein>
<evidence type="ECO:0000313" key="3">
    <source>
        <dbReference type="Proteomes" id="UP000199073"/>
    </source>
</evidence>
<name>A0A1H0VI52_9BACT</name>
<dbReference type="Pfam" id="PF02924">
    <property type="entry name" value="HDPD"/>
    <property type="match status" value="1"/>
</dbReference>
<keyword evidence="3" id="KW-1185">Reference proteome</keyword>